<feature type="domain" description="C2H2-type" evidence="5">
    <location>
        <begin position="429"/>
        <end position="456"/>
    </location>
</feature>
<comment type="caution">
    <text evidence="6">The sequence shown here is derived from an EMBL/GenBank/DDBJ whole genome shotgun (WGS) entry which is preliminary data.</text>
</comment>
<dbReference type="Gene3D" id="3.30.160.60">
    <property type="entry name" value="Classic Zinc Finger"/>
    <property type="match status" value="1"/>
</dbReference>
<dbReference type="PROSITE" id="PS50157">
    <property type="entry name" value="ZINC_FINGER_C2H2_2"/>
    <property type="match status" value="2"/>
</dbReference>
<name>A0A482WQ57_LAOST</name>
<dbReference type="EMBL" id="QKKF02028001">
    <property type="protein sequence ID" value="RZF35608.1"/>
    <property type="molecule type" value="Genomic_DNA"/>
</dbReference>
<keyword evidence="7" id="KW-1185">Reference proteome</keyword>
<feature type="compositionally biased region" description="Low complexity" evidence="4">
    <location>
        <begin position="225"/>
        <end position="240"/>
    </location>
</feature>
<evidence type="ECO:0000259" key="5">
    <source>
        <dbReference type="PROSITE" id="PS50157"/>
    </source>
</evidence>
<protein>
    <recommendedName>
        <fullName evidence="5">C2H2-type domain-containing protein</fullName>
    </recommendedName>
</protein>
<feature type="region of interest" description="Disordered" evidence="4">
    <location>
        <begin position="408"/>
        <end position="428"/>
    </location>
</feature>
<organism evidence="6 7">
    <name type="scientific">Laodelphax striatellus</name>
    <name type="common">Small brown planthopper</name>
    <name type="synonym">Delphax striatella</name>
    <dbReference type="NCBI Taxonomy" id="195883"/>
    <lineage>
        <taxon>Eukaryota</taxon>
        <taxon>Metazoa</taxon>
        <taxon>Ecdysozoa</taxon>
        <taxon>Arthropoda</taxon>
        <taxon>Hexapoda</taxon>
        <taxon>Insecta</taxon>
        <taxon>Pterygota</taxon>
        <taxon>Neoptera</taxon>
        <taxon>Paraneoptera</taxon>
        <taxon>Hemiptera</taxon>
        <taxon>Auchenorrhyncha</taxon>
        <taxon>Fulgoroidea</taxon>
        <taxon>Delphacidae</taxon>
        <taxon>Criomorphinae</taxon>
        <taxon>Laodelphax</taxon>
    </lineage>
</organism>
<dbReference type="InterPro" id="IPR013087">
    <property type="entry name" value="Znf_C2H2_type"/>
</dbReference>
<dbReference type="SUPFAM" id="SSF57667">
    <property type="entry name" value="beta-beta-alpha zinc fingers"/>
    <property type="match status" value="1"/>
</dbReference>
<dbReference type="PANTHER" id="PTHR16516:SF4">
    <property type="entry name" value="C2H2-TYPE DOMAIN-CONTAINING PROTEIN"/>
    <property type="match status" value="1"/>
</dbReference>
<feature type="region of interest" description="Disordered" evidence="4">
    <location>
        <begin position="217"/>
        <end position="257"/>
    </location>
</feature>
<feature type="compositionally biased region" description="Polar residues" evidence="4">
    <location>
        <begin position="464"/>
        <end position="475"/>
    </location>
</feature>
<evidence type="ECO:0000313" key="6">
    <source>
        <dbReference type="EMBL" id="RZF35608.1"/>
    </source>
</evidence>
<dbReference type="FunCoup" id="A0A482WQ57">
    <property type="interactions" value="32"/>
</dbReference>
<accession>A0A482WQ57</accession>
<dbReference type="OrthoDB" id="5814089at2759"/>
<dbReference type="STRING" id="195883.A0A482WQ57"/>
<proteinExistence type="predicted"/>
<evidence type="ECO:0000313" key="7">
    <source>
        <dbReference type="Proteomes" id="UP000291343"/>
    </source>
</evidence>
<sequence length="475" mass="51906">MLRGTDAPRCFPLAPVSHAPFHPPIGIRRGCHATLVALADHVFECSAQLYLGLRSDLVFEVEMGEELKINRKFGKEMTMDIHQREREREFLAGGGSPSSHSPTPLVTPTMVAPKASKRSFDVAFLMAPDDLSKKRQQQLRLVTTASLMQRYSPPVVGSVQIRQEPTPPQLSTSPYGLLIPGSRDYTLKDTPKSPSPTFTKSAFTKVTADTSRLELVTHMPPRPASPSSVSSGGGVSPDVSYQESLSPPAISDRSSPYGKSVPPFFAASGKPAAYIYQNSVMRGGDKSEERRSSPVENNHQSGSYLGYVSKSPPLNLIEKVPKVRQGLIYPEGFPPSPYGGLTVATYPFQTNFSPPVPPHPLLTAAANVTAAALLPPSLAALTLPAQNVCAKCNISFRMTSDLVYHMRSHHKGESNTSDAARRRREQEKLKCPVCNESFRERHHLTRHMTAHQDKEGDVDDDSVSETPSRSRVASK</sequence>
<dbReference type="Proteomes" id="UP000291343">
    <property type="component" value="Unassembled WGS sequence"/>
</dbReference>
<comment type="subcellular location">
    <subcellularLocation>
        <location evidence="1">Nucleus</location>
    </subcellularLocation>
</comment>
<reference evidence="6 7" key="1">
    <citation type="journal article" date="2017" name="Gigascience">
        <title>Genome sequence of the small brown planthopper, Laodelphax striatellus.</title>
        <authorList>
            <person name="Zhu J."/>
            <person name="Jiang F."/>
            <person name="Wang X."/>
            <person name="Yang P."/>
            <person name="Bao Y."/>
            <person name="Zhao W."/>
            <person name="Wang W."/>
            <person name="Lu H."/>
            <person name="Wang Q."/>
            <person name="Cui N."/>
            <person name="Li J."/>
            <person name="Chen X."/>
            <person name="Luo L."/>
            <person name="Yu J."/>
            <person name="Kang L."/>
            <person name="Cui F."/>
        </authorList>
    </citation>
    <scope>NUCLEOTIDE SEQUENCE [LARGE SCALE GENOMIC DNA]</scope>
    <source>
        <strain evidence="6">Lst14</strain>
    </source>
</reference>
<dbReference type="PANTHER" id="PTHR16516">
    <property type="entry name" value="AGAP007109-PA"/>
    <property type="match status" value="1"/>
</dbReference>
<keyword evidence="3" id="KW-0479">Metal-binding</keyword>
<dbReference type="GO" id="GO:0008270">
    <property type="term" value="F:zinc ion binding"/>
    <property type="evidence" value="ECO:0007669"/>
    <property type="project" value="UniProtKB-KW"/>
</dbReference>
<dbReference type="SMART" id="SM00355">
    <property type="entry name" value="ZnF_C2H2"/>
    <property type="match status" value="2"/>
</dbReference>
<dbReference type="InParanoid" id="A0A482WQ57"/>
<evidence type="ECO:0000256" key="1">
    <source>
        <dbReference type="ARBA" id="ARBA00004123"/>
    </source>
</evidence>
<dbReference type="InterPro" id="IPR036236">
    <property type="entry name" value="Znf_C2H2_sf"/>
</dbReference>
<feature type="domain" description="C2H2-type" evidence="5">
    <location>
        <begin position="387"/>
        <end position="415"/>
    </location>
</feature>
<keyword evidence="2" id="KW-0539">Nucleus</keyword>
<dbReference type="GO" id="GO:0006355">
    <property type="term" value="P:regulation of DNA-templated transcription"/>
    <property type="evidence" value="ECO:0007669"/>
    <property type="project" value="TreeGrafter"/>
</dbReference>
<keyword evidence="3" id="KW-0862">Zinc</keyword>
<gene>
    <name evidence="6" type="ORF">LSTR_LSTR005136</name>
</gene>
<evidence type="ECO:0000256" key="3">
    <source>
        <dbReference type="PROSITE-ProRule" id="PRU00042"/>
    </source>
</evidence>
<feature type="region of interest" description="Disordered" evidence="4">
    <location>
        <begin position="442"/>
        <end position="475"/>
    </location>
</feature>
<keyword evidence="3" id="KW-0863">Zinc-finger</keyword>
<dbReference type="GO" id="GO:0005634">
    <property type="term" value="C:nucleus"/>
    <property type="evidence" value="ECO:0007669"/>
    <property type="project" value="UniProtKB-SubCell"/>
</dbReference>
<dbReference type="AlphaFoldDB" id="A0A482WQ57"/>
<dbReference type="Pfam" id="PF00096">
    <property type="entry name" value="zf-C2H2"/>
    <property type="match status" value="2"/>
</dbReference>
<feature type="compositionally biased region" description="Polar residues" evidence="4">
    <location>
        <begin position="294"/>
        <end position="303"/>
    </location>
</feature>
<feature type="region of interest" description="Disordered" evidence="4">
    <location>
        <begin position="282"/>
        <end position="304"/>
    </location>
</feature>
<evidence type="ECO:0000256" key="4">
    <source>
        <dbReference type="SAM" id="MobiDB-lite"/>
    </source>
</evidence>
<dbReference type="PROSITE" id="PS00028">
    <property type="entry name" value="ZINC_FINGER_C2H2_1"/>
    <property type="match status" value="2"/>
</dbReference>
<dbReference type="InterPro" id="IPR052296">
    <property type="entry name" value="TR-Histone_Methyltrans"/>
</dbReference>
<feature type="compositionally biased region" description="Basic and acidic residues" evidence="4">
    <location>
        <begin position="283"/>
        <end position="293"/>
    </location>
</feature>
<evidence type="ECO:0000256" key="2">
    <source>
        <dbReference type="ARBA" id="ARBA00023242"/>
    </source>
</evidence>